<dbReference type="InterPro" id="IPR029058">
    <property type="entry name" value="AB_hydrolase_fold"/>
</dbReference>
<comment type="caution">
    <text evidence="2">The sequence shown here is derived from an EMBL/GenBank/DDBJ whole genome shotgun (WGS) entry which is preliminary data.</text>
</comment>
<evidence type="ECO:0000313" key="3">
    <source>
        <dbReference type="Proteomes" id="UP000270343"/>
    </source>
</evidence>
<dbReference type="Pfam" id="PF00561">
    <property type="entry name" value="Abhydrolase_1"/>
    <property type="match status" value="1"/>
</dbReference>
<dbReference type="Proteomes" id="UP000270343">
    <property type="component" value="Unassembled WGS sequence"/>
</dbReference>
<gene>
    <name evidence="2" type="ORF">D7231_12690</name>
</gene>
<accession>A0A3B0BSQ8</accession>
<name>A0A3B0BSQ8_9ACTN</name>
<dbReference type="AlphaFoldDB" id="A0A3B0BSQ8"/>
<dbReference type="GO" id="GO:0046503">
    <property type="term" value="P:glycerolipid catabolic process"/>
    <property type="evidence" value="ECO:0007669"/>
    <property type="project" value="TreeGrafter"/>
</dbReference>
<dbReference type="GO" id="GO:0004806">
    <property type="term" value="F:triacylglycerol lipase activity"/>
    <property type="evidence" value="ECO:0007669"/>
    <property type="project" value="TreeGrafter"/>
</dbReference>
<organism evidence="2 3">
    <name type="scientific">Streptomyces klenkii</name>
    <dbReference type="NCBI Taxonomy" id="1420899"/>
    <lineage>
        <taxon>Bacteria</taxon>
        <taxon>Bacillati</taxon>
        <taxon>Actinomycetota</taxon>
        <taxon>Actinomycetes</taxon>
        <taxon>Kitasatosporales</taxon>
        <taxon>Streptomycetaceae</taxon>
        <taxon>Streptomyces</taxon>
    </lineage>
</organism>
<evidence type="ECO:0000259" key="1">
    <source>
        <dbReference type="Pfam" id="PF00561"/>
    </source>
</evidence>
<dbReference type="InterPro" id="IPR050471">
    <property type="entry name" value="AB_hydrolase"/>
</dbReference>
<dbReference type="PANTHER" id="PTHR43433">
    <property type="entry name" value="HYDROLASE, ALPHA/BETA FOLD FAMILY PROTEIN"/>
    <property type="match status" value="1"/>
</dbReference>
<dbReference type="EMBL" id="RBAM01000004">
    <property type="protein sequence ID" value="RKN74676.1"/>
    <property type="molecule type" value="Genomic_DNA"/>
</dbReference>
<dbReference type="InterPro" id="IPR000073">
    <property type="entry name" value="AB_hydrolase_1"/>
</dbReference>
<feature type="domain" description="AB hydrolase-1" evidence="1">
    <location>
        <begin position="25"/>
        <end position="161"/>
    </location>
</feature>
<keyword evidence="2" id="KW-0378">Hydrolase</keyword>
<evidence type="ECO:0000313" key="2">
    <source>
        <dbReference type="EMBL" id="RKN74676.1"/>
    </source>
</evidence>
<dbReference type="RefSeq" id="WP_120755437.1">
    <property type="nucleotide sequence ID" value="NZ_RBAM01000004.1"/>
</dbReference>
<proteinExistence type="predicted"/>
<dbReference type="SUPFAM" id="SSF53474">
    <property type="entry name" value="alpha/beta-Hydrolases"/>
    <property type="match status" value="1"/>
</dbReference>
<protein>
    <submittedName>
        <fullName evidence="2">Alpha/beta fold hydrolase</fullName>
    </submittedName>
</protein>
<dbReference type="OrthoDB" id="3210164at2"/>
<dbReference type="PANTHER" id="PTHR43433:SF5">
    <property type="entry name" value="AB HYDROLASE-1 DOMAIN-CONTAINING PROTEIN"/>
    <property type="match status" value="1"/>
</dbReference>
<keyword evidence="3" id="KW-1185">Reference proteome</keyword>
<dbReference type="Gene3D" id="3.40.50.1820">
    <property type="entry name" value="alpha/beta hydrolase"/>
    <property type="match status" value="1"/>
</dbReference>
<sequence>MTEPKTGTLDVPGATLHYEKRGSGPLLLLIPGGGADAGMFTAMAPALATRRTVVSFDSRSMSRSPLHGPLADQRVEVWSDDAYRMLELFSPDEPADVFGCSAGAIVALDLLARHPERLRRVIAHEPPLVELMADPATYRALFAEVRETLRAEGLGAAMARFSEGLGGDEPPDQPAELPPAVQEMAPRIFANLPVFLEHVLGPFSSWAPDVAALRAVAHRLVPAAGGESRGLPLYGPAARLAELTGSPLAEFPGGHLGVTERPEEFAGHLLAELAGTARPGSPATA</sequence>
<reference evidence="2 3" key="1">
    <citation type="journal article" date="2015" name="Antonie Van Leeuwenhoek">
        <title>Streptomyces klenkii sp. nov., isolated from deep marine sediment.</title>
        <authorList>
            <person name="Veyisoglu A."/>
            <person name="Sahin N."/>
        </authorList>
    </citation>
    <scope>NUCLEOTIDE SEQUENCE [LARGE SCALE GENOMIC DNA]</scope>
    <source>
        <strain evidence="2 3">KCTC 29202</strain>
    </source>
</reference>